<evidence type="ECO:0000256" key="1">
    <source>
        <dbReference type="SAM" id="MobiDB-lite"/>
    </source>
</evidence>
<gene>
    <name evidence="2" type="ordered locus">ESA_00756</name>
</gene>
<protein>
    <submittedName>
        <fullName evidence="2">Uncharacterized protein</fullName>
    </submittedName>
</protein>
<dbReference type="KEGG" id="esa:ESA_00756"/>
<feature type="compositionally biased region" description="Polar residues" evidence="1">
    <location>
        <begin position="86"/>
        <end position="99"/>
    </location>
</feature>
<dbReference type="AlphaFoldDB" id="A7MGU2"/>
<evidence type="ECO:0000313" key="3">
    <source>
        <dbReference type="Proteomes" id="UP000000260"/>
    </source>
</evidence>
<sequence length="105" mass="11577">MTRHKLLSDAEYSVWQDLRKRPLIVDCGRFLASQGKLKTLALLLLLRGGVERHADLLGLDFILVVIPRADGGVDKATKEEKKTDKQYNTGHSTVESVPSSYAGGL</sequence>
<reference evidence="2 3" key="1">
    <citation type="journal article" date="2010" name="PLoS ONE">
        <title>Genome sequence of Cronobacter sakazakii BAA-894 and comparative genomic hybridization analysis with other Cronobacter species.</title>
        <authorList>
            <person name="Kucerova E."/>
            <person name="Clifton S.W."/>
            <person name="Xia X.Q."/>
            <person name="Long F."/>
            <person name="Porwollik S."/>
            <person name="Fulton L."/>
            <person name="Fronick C."/>
            <person name="Minx P."/>
            <person name="Kyung K."/>
            <person name="Warren W."/>
            <person name="Fulton R."/>
            <person name="Feng D."/>
            <person name="Wollam A."/>
            <person name="Shah N."/>
            <person name="Bhonagiri V."/>
            <person name="Nash W.E."/>
            <person name="Hallsworth-Pepin K."/>
            <person name="Wilson R.K."/>
            <person name="McClelland M."/>
            <person name="Forsythe S.J."/>
        </authorList>
    </citation>
    <scope>NUCLEOTIDE SEQUENCE [LARGE SCALE GENOMIC DNA]</scope>
    <source>
        <strain evidence="2 3">ATCC BAA-894</strain>
    </source>
</reference>
<proteinExistence type="predicted"/>
<evidence type="ECO:0000313" key="2">
    <source>
        <dbReference type="EMBL" id="ABU76033.1"/>
    </source>
</evidence>
<keyword evidence="3" id="KW-1185">Reference proteome</keyword>
<feature type="compositionally biased region" description="Basic and acidic residues" evidence="1">
    <location>
        <begin position="73"/>
        <end position="85"/>
    </location>
</feature>
<name>A7MGU2_CROS8</name>
<feature type="region of interest" description="Disordered" evidence="1">
    <location>
        <begin position="73"/>
        <end position="105"/>
    </location>
</feature>
<dbReference type="EMBL" id="CP000783">
    <property type="protein sequence ID" value="ABU76033.1"/>
    <property type="molecule type" value="Genomic_DNA"/>
</dbReference>
<dbReference type="HOGENOM" id="CLU_2411576_0_0_6"/>
<accession>A7MGU2</accession>
<dbReference type="Proteomes" id="UP000000260">
    <property type="component" value="Chromosome"/>
</dbReference>
<organism evidence="2 3">
    <name type="scientific">Cronobacter sakazakii (strain ATCC BAA-894)</name>
    <name type="common">Enterobacter sakazakii</name>
    <dbReference type="NCBI Taxonomy" id="290339"/>
    <lineage>
        <taxon>Bacteria</taxon>
        <taxon>Pseudomonadati</taxon>
        <taxon>Pseudomonadota</taxon>
        <taxon>Gammaproteobacteria</taxon>
        <taxon>Enterobacterales</taxon>
        <taxon>Enterobacteriaceae</taxon>
        <taxon>Cronobacter</taxon>
    </lineage>
</organism>